<comment type="catalytic activity">
    <reaction evidence="1 14 15 16">
        <text>Endonucleolytic cleavage to 5'-phosphomonoester.</text>
        <dbReference type="EC" id="3.1.26.4"/>
    </reaction>
</comment>
<evidence type="ECO:0000313" key="18">
    <source>
        <dbReference type="EMBL" id="SHJ96082.1"/>
    </source>
</evidence>
<dbReference type="GO" id="GO:0006298">
    <property type="term" value="P:mismatch repair"/>
    <property type="evidence" value="ECO:0007669"/>
    <property type="project" value="TreeGrafter"/>
</dbReference>
<dbReference type="NCBIfam" id="NF000595">
    <property type="entry name" value="PRK00015.1-3"/>
    <property type="match status" value="1"/>
</dbReference>
<dbReference type="PROSITE" id="PS51975">
    <property type="entry name" value="RNASE_H_2"/>
    <property type="match status" value="1"/>
</dbReference>
<dbReference type="OrthoDB" id="9803420at2"/>
<dbReference type="GO" id="GO:0030145">
    <property type="term" value="F:manganese ion binding"/>
    <property type="evidence" value="ECO:0007669"/>
    <property type="project" value="UniProtKB-UniRule"/>
</dbReference>
<feature type="binding site" evidence="14 15">
    <location>
        <position position="82"/>
    </location>
    <ligand>
        <name>a divalent metal cation</name>
        <dbReference type="ChEBI" id="CHEBI:60240"/>
    </ligand>
</feature>
<evidence type="ECO:0000256" key="15">
    <source>
        <dbReference type="PROSITE-ProRule" id="PRU01319"/>
    </source>
</evidence>
<dbReference type="GO" id="GO:0004523">
    <property type="term" value="F:RNA-DNA hybrid ribonuclease activity"/>
    <property type="evidence" value="ECO:0007669"/>
    <property type="project" value="UniProtKB-UniRule"/>
</dbReference>
<evidence type="ECO:0000256" key="16">
    <source>
        <dbReference type="RuleBase" id="RU003515"/>
    </source>
</evidence>
<dbReference type="InterPro" id="IPR022898">
    <property type="entry name" value="RNase_HII"/>
</dbReference>
<keyword evidence="10 14" id="KW-0479">Metal-binding</keyword>
<evidence type="ECO:0000256" key="13">
    <source>
        <dbReference type="ARBA" id="ARBA00023211"/>
    </source>
</evidence>
<evidence type="ECO:0000259" key="17">
    <source>
        <dbReference type="PROSITE" id="PS51975"/>
    </source>
</evidence>
<dbReference type="EC" id="3.1.26.4" evidence="6 14"/>
<dbReference type="CDD" id="cd07182">
    <property type="entry name" value="RNase_HII_bacteria_HII_like"/>
    <property type="match status" value="1"/>
</dbReference>
<evidence type="ECO:0000313" key="19">
    <source>
        <dbReference type="Proteomes" id="UP000184465"/>
    </source>
</evidence>
<keyword evidence="12 14" id="KW-0378">Hydrolase</keyword>
<comment type="cofactor">
    <cofactor evidence="2">
        <name>Mg(2+)</name>
        <dbReference type="ChEBI" id="CHEBI:18420"/>
    </cofactor>
</comment>
<dbReference type="GO" id="GO:0043137">
    <property type="term" value="P:DNA replication, removal of RNA primer"/>
    <property type="evidence" value="ECO:0007669"/>
    <property type="project" value="TreeGrafter"/>
</dbReference>
<dbReference type="SUPFAM" id="SSF53098">
    <property type="entry name" value="Ribonuclease H-like"/>
    <property type="match status" value="1"/>
</dbReference>
<evidence type="ECO:0000256" key="5">
    <source>
        <dbReference type="ARBA" id="ARBA00007383"/>
    </source>
</evidence>
<dbReference type="HAMAP" id="MF_00052_B">
    <property type="entry name" value="RNase_HII_B"/>
    <property type="match status" value="1"/>
</dbReference>
<dbReference type="EMBL" id="FRAG01000017">
    <property type="protein sequence ID" value="SHJ96082.1"/>
    <property type="molecule type" value="Genomic_DNA"/>
</dbReference>
<keyword evidence="13 14" id="KW-0464">Manganese</keyword>
<evidence type="ECO:0000256" key="2">
    <source>
        <dbReference type="ARBA" id="ARBA00001946"/>
    </source>
</evidence>
<dbReference type="InterPro" id="IPR024567">
    <property type="entry name" value="RNase_HII/HIII_dom"/>
</dbReference>
<evidence type="ECO:0000256" key="6">
    <source>
        <dbReference type="ARBA" id="ARBA00012180"/>
    </source>
</evidence>
<evidence type="ECO:0000256" key="1">
    <source>
        <dbReference type="ARBA" id="ARBA00000077"/>
    </source>
</evidence>
<evidence type="ECO:0000256" key="8">
    <source>
        <dbReference type="ARBA" id="ARBA00022490"/>
    </source>
</evidence>
<organism evidence="18 19">
    <name type="scientific">Paramaledivibacter caminithermalis (strain DSM 15212 / CIP 107654 / DViRD3)</name>
    <name type="common">Clostridium caminithermale</name>
    <dbReference type="NCBI Taxonomy" id="1121301"/>
    <lineage>
        <taxon>Bacteria</taxon>
        <taxon>Bacillati</taxon>
        <taxon>Bacillota</taxon>
        <taxon>Clostridia</taxon>
        <taxon>Peptostreptococcales</taxon>
        <taxon>Caminicellaceae</taxon>
        <taxon>Paramaledivibacter</taxon>
    </lineage>
</organism>
<dbReference type="Proteomes" id="UP000184465">
    <property type="component" value="Unassembled WGS sequence"/>
</dbReference>
<dbReference type="GO" id="GO:0005737">
    <property type="term" value="C:cytoplasm"/>
    <property type="evidence" value="ECO:0007669"/>
    <property type="project" value="UniProtKB-SubCell"/>
</dbReference>
<dbReference type="InterPro" id="IPR001352">
    <property type="entry name" value="RNase_HII/HIII"/>
</dbReference>
<evidence type="ECO:0000256" key="4">
    <source>
        <dbReference type="ARBA" id="ARBA00004496"/>
    </source>
</evidence>
<evidence type="ECO:0000256" key="10">
    <source>
        <dbReference type="ARBA" id="ARBA00022723"/>
    </source>
</evidence>
<dbReference type="RefSeq" id="WP_073149010.1">
    <property type="nucleotide sequence ID" value="NZ_FRAG01000017.1"/>
</dbReference>
<dbReference type="FunFam" id="3.30.420.10:FF:000006">
    <property type="entry name" value="Ribonuclease HII"/>
    <property type="match status" value="1"/>
</dbReference>
<name>A0A1M6NKN0_PARC5</name>
<feature type="binding site" evidence="14 15">
    <location>
        <position position="173"/>
    </location>
    <ligand>
        <name>a divalent metal cation</name>
        <dbReference type="ChEBI" id="CHEBI:60240"/>
    </ligand>
</feature>
<dbReference type="GO" id="GO:0003723">
    <property type="term" value="F:RNA binding"/>
    <property type="evidence" value="ECO:0007669"/>
    <property type="project" value="UniProtKB-UniRule"/>
</dbReference>
<reference evidence="18 19" key="1">
    <citation type="submission" date="2016-11" db="EMBL/GenBank/DDBJ databases">
        <authorList>
            <person name="Jaros S."/>
            <person name="Januszkiewicz K."/>
            <person name="Wedrychowicz H."/>
        </authorList>
    </citation>
    <scope>NUCLEOTIDE SEQUENCE [LARGE SCALE GENOMIC DNA]</scope>
    <source>
        <strain evidence="18 19">DSM 15212</strain>
    </source>
</reference>
<evidence type="ECO:0000256" key="11">
    <source>
        <dbReference type="ARBA" id="ARBA00022759"/>
    </source>
</evidence>
<dbReference type="InterPro" id="IPR036397">
    <property type="entry name" value="RNaseH_sf"/>
</dbReference>
<dbReference type="PANTHER" id="PTHR10954">
    <property type="entry name" value="RIBONUCLEASE H2 SUBUNIT A"/>
    <property type="match status" value="1"/>
</dbReference>
<evidence type="ECO:0000256" key="7">
    <source>
        <dbReference type="ARBA" id="ARBA00019179"/>
    </source>
</evidence>
<keyword evidence="19" id="KW-1185">Reference proteome</keyword>
<dbReference type="AlphaFoldDB" id="A0A1M6NKN0"/>
<evidence type="ECO:0000256" key="12">
    <source>
        <dbReference type="ARBA" id="ARBA00022801"/>
    </source>
</evidence>
<proteinExistence type="inferred from homology"/>
<dbReference type="NCBIfam" id="NF000594">
    <property type="entry name" value="PRK00015.1-1"/>
    <property type="match status" value="1"/>
</dbReference>
<dbReference type="Pfam" id="PF01351">
    <property type="entry name" value="RNase_HII"/>
    <property type="match status" value="1"/>
</dbReference>
<comment type="cofactor">
    <cofactor evidence="14 15">
        <name>Mn(2+)</name>
        <dbReference type="ChEBI" id="CHEBI:29035"/>
    </cofactor>
    <cofactor evidence="14 15">
        <name>Mg(2+)</name>
        <dbReference type="ChEBI" id="CHEBI:18420"/>
    </cofactor>
    <text evidence="14 15">Manganese or magnesium. Binds 1 divalent metal ion per monomer in the absence of substrate. May bind a second metal ion after substrate binding.</text>
</comment>
<feature type="binding site" evidence="14 15">
    <location>
        <position position="81"/>
    </location>
    <ligand>
        <name>a divalent metal cation</name>
        <dbReference type="ChEBI" id="CHEBI:60240"/>
    </ligand>
</feature>
<comment type="function">
    <text evidence="3 14 16">Endonuclease that specifically degrades the RNA of RNA-DNA hybrids.</text>
</comment>
<keyword evidence="9 14" id="KW-0540">Nuclease</keyword>
<protein>
    <recommendedName>
        <fullName evidence="7 14">Ribonuclease HII</fullName>
        <shortName evidence="14">RNase HII</shortName>
        <ecNumber evidence="6 14">3.1.26.4</ecNumber>
    </recommendedName>
</protein>
<gene>
    <name evidence="14" type="primary">rnhB</name>
    <name evidence="18" type="ORF">SAMN02745912_01763</name>
</gene>
<feature type="domain" description="RNase H type-2" evidence="17">
    <location>
        <begin position="75"/>
        <end position="257"/>
    </location>
</feature>
<keyword evidence="11 14" id="KW-0255">Endonuclease</keyword>
<dbReference type="GO" id="GO:0032299">
    <property type="term" value="C:ribonuclease H2 complex"/>
    <property type="evidence" value="ECO:0007669"/>
    <property type="project" value="TreeGrafter"/>
</dbReference>
<evidence type="ECO:0000256" key="14">
    <source>
        <dbReference type="HAMAP-Rule" id="MF_00052"/>
    </source>
</evidence>
<dbReference type="STRING" id="1121301.SAMN02745912_01763"/>
<accession>A0A1M6NKN0</accession>
<keyword evidence="8 14" id="KW-0963">Cytoplasm</keyword>
<dbReference type="PANTHER" id="PTHR10954:SF18">
    <property type="entry name" value="RIBONUCLEASE HII"/>
    <property type="match status" value="1"/>
</dbReference>
<sequence length="257" mass="29243">MDFSKMSFKEIEKHIKALDKDERFSYINILEQDSRKNVKGLALKLQKEKERIHNEIERLKNLWEIENNIFALGYNMVAGLDEAGRGPLAGPVVAAAVILPKNEMILGVDDSKKLSEKKRDELFERIQESALAIGVGIIDSNIIDKINIFNATKLAMKRAIDSLKIKPDFLLIDALKITDINIKQQSIIKGDSKSISIAAASIIAKVTRDNLVKKYEIEYPQYKFSKHKGYGTKEHYEAIEKYGITPLHRKSFLKNIL</sequence>
<comment type="subcellular location">
    <subcellularLocation>
        <location evidence="4 14">Cytoplasm</location>
    </subcellularLocation>
</comment>
<dbReference type="Gene3D" id="3.30.420.10">
    <property type="entry name" value="Ribonuclease H-like superfamily/Ribonuclease H"/>
    <property type="match status" value="1"/>
</dbReference>
<evidence type="ECO:0000256" key="3">
    <source>
        <dbReference type="ARBA" id="ARBA00004065"/>
    </source>
</evidence>
<evidence type="ECO:0000256" key="9">
    <source>
        <dbReference type="ARBA" id="ARBA00022722"/>
    </source>
</evidence>
<dbReference type="InterPro" id="IPR012337">
    <property type="entry name" value="RNaseH-like_sf"/>
</dbReference>
<comment type="similarity">
    <text evidence="5 14 16">Belongs to the RNase HII family.</text>
</comment>